<dbReference type="SUPFAM" id="SSF51649">
    <property type="entry name" value="RuBisCo, C-terminal domain"/>
    <property type="match status" value="1"/>
</dbReference>
<dbReference type="InterPro" id="IPR000685">
    <property type="entry name" value="RuBisCO_lsu_C"/>
</dbReference>
<dbReference type="InterPro" id="IPR017443">
    <property type="entry name" value="RuBisCO_lsu_fd_N"/>
</dbReference>
<dbReference type="PANTHER" id="PTHR42704:SF17">
    <property type="entry name" value="RIBULOSE BISPHOSPHATE CARBOXYLASE LARGE CHAIN"/>
    <property type="match status" value="1"/>
</dbReference>
<dbReference type="InterPro" id="IPR033966">
    <property type="entry name" value="RuBisCO"/>
</dbReference>
<protein>
    <submittedName>
        <fullName evidence="3">RuBisCO long chain, Form III-b</fullName>
    </submittedName>
</protein>
<dbReference type="GO" id="GO:0000287">
    <property type="term" value="F:magnesium ion binding"/>
    <property type="evidence" value="ECO:0007669"/>
    <property type="project" value="InterPro"/>
</dbReference>
<evidence type="ECO:0000259" key="1">
    <source>
        <dbReference type="Pfam" id="PF00016"/>
    </source>
</evidence>
<dbReference type="InterPro" id="IPR036376">
    <property type="entry name" value="RuBisCO_lsu_C_sf"/>
</dbReference>
<name>A0A447IUE6_9ARCH</name>
<dbReference type="PANTHER" id="PTHR42704">
    <property type="entry name" value="RIBULOSE BISPHOSPHATE CARBOXYLASE"/>
    <property type="match status" value="1"/>
</dbReference>
<organism evidence="3">
    <name type="scientific">uncultured Candidatus Woesearchaeota archaeon</name>
    <dbReference type="NCBI Taxonomy" id="2014372"/>
    <lineage>
        <taxon>Archaea</taxon>
        <taxon>Candidatus Woesearchaeota</taxon>
        <taxon>environmental samples</taxon>
    </lineage>
</organism>
<gene>
    <name evidence="3" type="primary">rbcL</name>
</gene>
<sequence length="373" mass="42342">MRNLIRLNCQPSAHDLVAEYRVSPKKSVKQIALQFLEHRPQTKRLEPTIFYLDQKQKLIKIAFPKEGFEEGNAPALLSSLTGNFFGANNGIRLQDINLPLDFLHSFKGPRLGVEGIRKLTKIKTRPFLGSVALQTENHIFSSLCDGMDVIQDYDTLTKRESFESHIKQLFKQRDNAEKETGMKKLVFPNITAETMEMLRRAKIVRNYGGEFVMVDLMTTGLSGLQTLRDHWDQGIYANRSMHNEKSDIGISNLVHAKLARMIGVDCLRLGTSFLNSKETKLVECELSNHIVKEKNDVLSQAWESTPAVLPVVLGNLNEHHLPSVFQTLGNDVVALTENPQKAKIFRRAMEAALHQIPLEDYAIGHPELRMNFR</sequence>
<accession>A0A447IUE6</accession>
<feature type="domain" description="Ribulose bisphosphate carboxylase large subunit ferrodoxin-like N-terminal" evidence="2">
    <location>
        <begin position="41"/>
        <end position="100"/>
    </location>
</feature>
<reference evidence="3" key="1">
    <citation type="submission" date="2018-12" db="EMBL/GenBank/DDBJ databases">
        <authorList>
            <person name="Jaffe A."/>
        </authorList>
    </citation>
    <scope>NUCLEOTIDE SEQUENCE</scope>
</reference>
<dbReference type="GO" id="GO:0015977">
    <property type="term" value="P:carbon fixation"/>
    <property type="evidence" value="ECO:0007669"/>
    <property type="project" value="InterPro"/>
</dbReference>
<feature type="domain" description="Ribulose bisphosphate carboxylase large subunit C-terminal" evidence="1">
    <location>
        <begin position="125"/>
        <end position="370"/>
    </location>
</feature>
<dbReference type="SUPFAM" id="SSF54966">
    <property type="entry name" value="RuBisCO, large subunit, small (N-terminal) domain"/>
    <property type="match status" value="1"/>
</dbReference>
<dbReference type="EMBL" id="LR131756">
    <property type="protein sequence ID" value="VDS11144.1"/>
    <property type="molecule type" value="Genomic_DNA"/>
</dbReference>
<dbReference type="InterPro" id="IPR036422">
    <property type="entry name" value="RuBisCO_lsu_N_sf"/>
</dbReference>
<dbReference type="Gene3D" id="3.20.20.110">
    <property type="entry name" value="Ribulose bisphosphate carboxylase, large subunit, C-terminal domain"/>
    <property type="match status" value="1"/>
</dbReference>
<dbReference type="GO" id="GO:0016984">
    <property type="term" value="F:ribulose-bisphosphate carboxylase activity"/>
    <property type="evidence" value="ECO:0007669"/>
    <property type="project" value="InterPro"/>
</dbReference>
<proteinExistence type="predicted"/>
<dbReference type="Gene3D" id="3.30.70.150">
    <property type="entry name" value="RuBisCO large subunit, N-terminal domain"/>
    <property type="match status" value="1"/>
</dbReference>
<dbReference type="Pfam" id="PF02788">
    <property type="entry name" value="RuBisCO_large_N"/>
    <property type="match status" value="1"/>
</dbReference>
<dbReference type="AlphaFoldDB" id="A0A447IUE6"/>
<evidence type="ECO:0000259" key="2">
    <source>
        <dbReference type="Pfam" id="PF02788"/>
    </source>
</evidence>
<dbReference type="Pfam" id="PF00016">
    <property type="entry name" value="RuBisCO_large"/>
    <property type="match status" value="1"/>
</dbReference>
<evidence type="ECO:0000313" key="3">
    <source>
        <dbReference type="EMBL" id="VDS11144.1"/>
    </source>
</evidence>